<dbReference type="InterPro" id="IPR001789">
    <property type="entry name" value="Sig_transdc_resp-reg_receiver"/>
</dbReference>
<sequence length="148" mass="15972">MPDGTLIGTVLYIEDDPVSSSLVEEILLTLHPHLTLLRAATGAEGVRLAREQHPDLVLLDMHLPDTSGLEVIRELNREIAAGAFRIVLLTADRISADVIKALSLGAYEYWAKPINIPQFDRGVRRALSGAPALLPMHLAQAIGGRAPA</sequence>
<dbReference type="SMART" id="SM00448">
    <property type="entry name" value="REC"/>
    <property type="match status" value="1"/>
</dbReference>
<reference evidence="8 9" key="1">
    <citation type="submission" date="2020-05" db="EMBL/GenBank/DDBJ databases">
        <title>Aquincola sp. isolate from soil.</title>
        <authorList>
            <person name="Han J."/>
            <person name="Kim D.-U."/>
        </authorList>
    </citation>
    <scope>NUCLEOTIDE SEQUENCE [LARGE SCALE GENOMIC DNA]</scope>
    <source>
        <strain evidence="8 9">S2</strain>
    </source>
</reference>
<evidence type="ECO:0000313" key="8">
    <source>
        <dbReference type="EMBL" id="NRF70704.1"/>
    </source>
</evidence>
<evidence type="ECO:0000259" key="7">
    <source>
        <dbReference type="PROSITE" id="PS50110"/>
    </source>
</evidence>
<dbReference type="PANTHER" id="PTHR48111:SF1">
    <property type="entry name" value="TWO-COMPONENT RESPONSE REGULATOR ORR33"/>
    <property type="match status" value="1"/>
</dbReference>
<dbReference type="PROSITE" id="PS50110">
    <property type="entry name" value="RESPONSE_REGULATORY"/>
    <property type="match status" value="1"/>
</dbReference>
<dbReference type="InterPro" id="IPR039420">
    <property type="entry name" value="WalR-like"/>
</dbReference>
<evidence type="ECO:0000256" key="3">
    <source>
        <dbReference type="ARBA" id="ARBA00023015"/>
    </source>
</evidence>
<dbReference type="PANTHER" id="PTHR48111">
    <property type="entry name" value="REGULATOR OF RPOS"/>
    <property type="match status" value="1"/>
</dbReference>
<evidence type="ECO:0000256" key="4">
    <source>
        <dbReference type="ARBA" id="ARBA00023125"/>
    </source>
</evidence>
<accession>A0ABX2EQE8</accession>
<keyword evidence="1 6" id="KW-0597">Phosphoprotein</keyword>
<keyword evidence="5" id="KW-0804">Transcription</keyword>
<keyword evidence="2" id="KW-0902">Two-component regulatory system</keyword>
<keyword evidence="4" id="KW-0238">DNA-binding</keyword>
<protein>
    <submittedName>
        <fullName evidence="8">Response regulator</fullName>
    </submittedName>
</protein>
<dbReference type="EMBL" id="JABRWJ010000009">
    <property type="protein sequence ID" value="NRF70704.1"/>
    <property type="molecule type" value="Genomic_DNA"/>
</dbReference>
<evidence type="ECO:0000256" key="6">
    <source>
        <dbReference type="PROSITE-ProRule" id="PRU00169"/>
    </source>
</evidence>
<proteinExistence type="predicted"/>
<dbReference type="Pfam" id="PF00072">
    <property type="entry name" value="Response_reg"/>
    <property type="match status" value="1"/>
</dbReference>
<feature type="modified residue" description="4-aspartylphosphate" evidence="6">
    <location>
        <position position="60"/>
    </location>
</feature>
<dbReference type="InterPro" id="IPR011006">
    <property type="entry name" value="CheY-like_superfamily"/>
</dbReference>
<dbReference type="SUPFAM" id="SSF52172">
    <property type="entry name" value="CheY-like"/>
    <property type="match status" value="1"/>
</dbReference>
<keyword evidence="3" id="KW-0805">Transcription regulation</keyword>
<comment type="caution">
    <text evidence="8">The sequence shown here is derived from an EMBL/GenBank/DDBJ whole genome shotgun (WGS) entry which is preliminary data.</text>
</comment>
<evidence type="ECO:0000256" key="1">
    <source>
        <dbReference type="ARBA" id="ARBA00022553"/>
    </source>
</evidence>
<name>A0ABX2EQE8_9BURK</name>
<gene>
    <name evidence="8" type="ORF">HLB44_27230</name>
</gene>
<evidence type="ECO:0000256" key="2">
    <source>
        <dbReference type="ARBA" id="ARBA00023012"/>
    </source>
</evidence>
<evidence type="ECO:0000256" key="5">
    <source>
        <dbReference type="ARBA" id="ARBA00023163"/>
    </source>
</evidence>
<organism evidence="8 9">
    <name type="scientific">Pseudaquabacterium terrae</name>
    <dbReference type="NCBI Taxonomy" id="2732868"/>
    <lineage>
        <taxon>Bacteria</taxon>
        <taxon>Pseudomonadati</taxon>
        <taxon>Pseudomonadota</taxon>
        <taxon>Betaproteobacteria</taxon>
        <taxon>Burkholderiales</taxon>
        <taxon>Sphaerotilaceae</taxon>
        <taxon>Pseudaquabacterium</taxon>
    </lineage>
</organism>
<keyword evidence="9" id="KW-1185">Reference proteome</keyword>
<dbReference type="Proteomes" id="UP000737171">
    <property type="component" value="Unassembled WGS sequence"/>
</dbReference>
<feature type="domain" description="Response regulatory" evidence="7">
    <location>
        <begin position="9"/>
        <end position="127"/>
    </location>
</feature>
<dbReference type="Gene3D" id="3.40.50.2300">
    <property type="match status" value="1"/>
</dbReference>
<evidence type="ECO:0000313" key="9">
    <source>
        <dbReference type="Proteomes" id="UP000737171"/>
    </source>
</evidence>
<dbReference type="CDD" id="cd00156">
    <property type="entry name" value="REC"/>
    <property type="match status" value="1"/>
</dbReference>